<dbReference type="Proteomes" id="UP001595681">
    <property type="component" value="Unassembled WGS sequence"/>
</dbReference>
<dbReference type="InterPro" id="IPR011251">
    <property type="entry name" value="Luciferase-like_dom"/>
</dbReference>
<sequence>MRGRTTTSPLPAYRQGGGAPSSSMQAIIEMGEPRCTMKFGICSMWGSSLDSFREEVKLASDLGFDLVTVGDSPAGWRDLYVSLTLAAIEAPNVTLAPLVTSPFMRHPLVTASALSTIDDLSGGRVALGLATGGSTVLAIGRPPATQREIRAELAALRDLFAGRPTAWNGVAVKPLRFARPIPIYYSAFGPKALALAGEQADGVILFAGERHLDALKDRIDTVRAAAQAAGRDPLSIDIWVVSFASIRPTRAEAIDDLKAFIVVNGMAFRTPETLARVPTQFRGKIDALHARYDPTEHVVVGGRNVALMEELGLTEFLADFDTLAGPVDAAVDMLRRVKAMGVSTFIAALPGHAAPLETISGLARARSMM</sequence>
<dbReference type="Pfam" id="PF00296">
    <property type="entry name" value="Bac_luciferase"/>
    <property type="match status" value="1"/>
</dbReference>
<keyword evidence="5" id="KW-1185">Reference proteome</keyword>
<protein>
    <submittedName>
        <fullName evidence="4">LLM class flavin-dependent oxidoreductase</fullName>
    </submittedName>
</protein>
<keyword evidence="1" id="KW-0560">Oxidoreductase</keyword>
<proteinExistence type="predicted"/>
<dbReference type="RefSeq" id="WP_380799174.1">
    <property type="nucleotide sequence ID" value="NZ_JBHRVU010000005.1"/>
</dbReference>
<gene>
    <name evidence="4" type="ORF">ACFOKF_24460</name>
</gene>
<evidence type="ECO:0000256" key="1">
    <source>
        <dbReference type="ARBA" id="ARBA00023002"/>
    </source>
</evidence>
<feature type="region of interest" description="Disordered" evidence="2">
    <location>
        <begin position="1"/>
        <end position="21"/>
    </location>
</feature>
<dbReference type="SUPFAM" id="SSF51679">
    <property type="entry name" value="Bacterial luciferase-like"/>
    <property type="match status" value="1"/>
</dbReference>
<feature type="domain" description="Luciferase-like" evidence="3">
    <location>
        <begin position="37"/>
        <end position="342"/>
    </location>
</feature>
<evidence type="ECO:0000313" key="4">
    <source>
        <dbReference type="EMBL" id="MFC3444304.1"/>
    </source>
</evidence>
<comment type="caution">
    <text evidence="4">The sequence shown here is derived from an EMBL/GenBank/DDBJ whole genome shotgun (WGS) entry which is preliminary data.</text>
</comment>
<dbReference type="PANTHER" id="PTHR43244">
    <property type="match status" value="1"/>
</dbReference>
<organism evidence="4 5">
    <name type="scientific">Sphingobium rhizovicinum</name>
    <dbReference type="NCBI Taxonomy" id="432308"/>
    <lineage>
        <taxon>Bacteria</taxon>
        <taxon>Pseudomonadati</taxon>
        <taxon>Pseudomonadota</taxon>
        <taxon>Alphaproteobacteria</taxon>
        <taxon>Sphingomonadales</taxon>
        <taxon>Sphingomonadaceae</taxon>
        <taxon>Sphingobium</taxon>
    </lineage>
</organism>
<dbReference type="EMBL" id="JBHRVU010000005">
    <property type="protein sequence ID" value="MFC3444304.1"/>
    <property type="molecule type" value="Genomic_DNA"/>
</dbReference>
<dbReference type="PANTHER" id="PTHR43244:SF1">
    <property type="entry name" value="5,10-METHYLENETETRAHYDROMETHANOPTERIN REDUCTASE"/>
    <property type="match status" value="1"/>
</dbReference>
<name>A0ABV7NLC8_9SPHN</name>
<reference evidence="5" key="1">
    <citation type="journal article" date="2019" name="Int. J. Syst. Evol. Microbiol.">
        <title>The Global Catalogue of Microorganisms (GCM) 10K type strain sequencing project: providing services to taxonomists for standard genome sequencing and annotation.</title>
        <authorList>
            <consortium name="The Broad Institute Genomics Platform"/>
            <consortium name="The Broad Institute Genome Sequencing Center for Infectious Disease"/>
            <person name="Wu L."/>
            <person name="Ma J."/>
        </authorList>
    </citation>
    <scope>NUCLEOTIDE SEQUENCE [LARGE SCALE GENOMIC DNA]</scope>
    <source>
        <strain evidence="5">CCM 7491</strain>
    </source>
</reference>
<evidence type="ECO:0000259" key="3">
    <source>
        <dbReference type="Pfam" id="PF00296"/>
    </source>
</evidence>
<accession>A0ABV7NLC8</accession>
<evidence type="ECO:0000313" key="5">
    <source>
        <dbReference type="Proteomes" id="UP001595681"/>
    </source>
</evidence>
<dbReference type="InterPro" id="IPR036661">
    <property type="entry name" value="Luciferase-like_sf"/>
</dbReference>
<dbReference type="InterPro" id="IPR050564">
    <property type="entry name" value="F420-G6PD/mer"/>
</dbReference>
<evidence type="ECO:0000256" key="2">
    <source>
        <dbReference type="SAM" id="MobiDB-lite"/>
    </source>
</evidence>
<dbReference type="Gene3D" id="3.20.20.30">
    <property type="entry name" value="Luciferase-like domain"/>
    <property type="match status" value="1"/>
</dbReference>